<dbReference type="Proteomes" id="UP001434337">
    <property type="component" value="Chromosome"/>
</dbReference>
<dbReference type="PROSITE" id="PS51462">
    <property type="entry name" value="NUDIX"/>
    <property type="match status" value="1"/>
</dbReference>
<dbReference type="CDD" id="cd03674">
    <property type="entry name" value="NUDIX_Hydrolase"/>
    <property type="match status" value="1"/>
</dbReference>
<feature type="domain" description="Nudix hydrolase" evidence="1">
    <location>
        <begin position="45"/>
        <end position="177"/>
    </location>
</feature>
<reference evidence="2 3" key="1">
    <citation type="journal article" date="2023" name="Environ Microbiome">
        <title>A coral-associated actinobacterium mitigates coral bleaching under heat stress.</title>
        <authorList>
            <person name="Li J."/>
            <person name="Zou Y."/>
            <person name="Li Q."/>
            <person name="Zhang J."/>
            <person name="Bourne D.G."/>
            <person name="Lyu Y."/>
            <person name="Liu C."/>
            <person name="Zhang S."/>
        </authorList>
    </citation>
    <scope>NUCLEOTIDE SEQUENCE [LARGE SCALE GENOMIC DNA]</scope>
    <source>
        <strain evidence="2 3">SCSIO 13291</strain>
    </source>
</reference>
<name>A0ABZ3C9F3_9ACTN</name>
<evidence type="ECO:0000259" key="1">
    <source>
        <dbReference type="PROSITE" id="PS51462"/>
    </source>
</evidence>
<dbReference type="RefSeq" id="WP_342372964.1">
    <property type="nucleotide sequence ID" value="NZ_CP115965.1"/>
</dbReference>
<dbReference type="Gene3D" id="3.90.79.10">
    <property type="entry name" value="Nucleoside Triphosphate Pyrophosphohydrolase"/>
    <property type="match status" value="1"/>
</dbReference>
<dbReference type="InterPro" id="IPR015797">
    <property type="entry name" value="NUDIX_hydrolase-like_dom_sf"/>
</dbReference>
<dbReference type="InterPro" id="IPR000086">
    <property type="entry name" value="NUDIX_hydrolase_dom"/>
</dbReference>
<accession>A0ABZ3C9F3</accession>
<organism evidence="2 3">
    <name type="scientific">Propioniciclava soli</name>
    <dbReference type="NCBI Taxonomy" id="2775081"/>
    <lineage>
        <taxon>Bacteria</taxon>
        <taxon>Bacillati</taxon>
        <taxon>Actinomycetota</taxon>
        <taxon>Actinomycetes</taxon>
        <taxon>Propionibacteriales</taxon>
        <taxon>Propionibacteriaceae</taxon>
        <taxon>Propioniciclava</taxon>
    </lineage>
</organism>
<evidence type="ECO:0000313" key="2">
    <source>
        <dbReference type="EMBL" id="WZW99195.1"/>
    </source>
</evidence>
<dbReference type="Pfam" id="PF00293">
    <property type="entry name" value="NUDIX"/>
    <property type="match status" value="1"/>
</dbReference>
<keyword evidence="3" id="KW-1185">Reference proteome</keyword>
<dbReference type="EMBL" id="CP115965">
    <property type="protein sequence ID" value="WZW99195.1"/>
    <property type="molecule type" value="Genomic_DNA"/>
</dbReference>
<proteinExistence type="predicted"/>
<sequence>MPIHDDVLATLRTWEPPTWEQAALREAYVGLLLARPDACARTCTPGHITASTIVLDATGTRMLLTLHPRIGLWVQLGGHIEPEDGSLLAAALREATEESGIEGLVIDPEPVQLSVHPITCKNSPPTRHFDVRFVAWAPADAVAVRSEESRDLRWFYLDAPPEDFRPDTRELAHWAARRPRP</sequence>
<dbReference type="SUPFAM" id="SSF55811">
    <property type="entry name" value="Nudix"/>
    <property type="match status" value="1"/>
</dbReference>
<evidence type="ECO:0000313" key="3">
    <source>
        <dbReference type="Proteomes" id="UP001434337"/>
    </source>
</evidence>
<protein>
    <submittedName>
        <fullName evidence="2">NUDIX domain-containing protein</fullName>
    </submittedName>
</protein>
<gene>
    <name evidence="2" type="ORF">PCC79_03060</name>
</gene>